<dbReference type="InterPro" id="IPR000634">
    <property type="entry name" value="Ser/Thr_deHydtase_PyrdxlP-BS"/>
</dbReference>
<organism evidence="15 16">
    <name type="scientific">Pediococcus pentosaceus</name>
    <dbReference type="NCBI Taxonomy" id="1255"/>
    <lineage>
        <taxon>Bacteria</taxon>
        <taxon>Bacillati</taxon>
        <taxon>Bacillota</taxon>
        <taxon>Bacilli</taxon>
        <taxon>Lactobacillales</taxon>
        <taxon>Lactobacillaceae</taxon>
        <taxon>Pediococcus</taxon>
    </lineage>
</organism>
<proteinExistence type="inferred from homology"/>
<dbReference type="AlphaFoldDB" id="A0A1Y0VSZ2"/>
<feature type="domain" description="Tryptophan synthase beta chain-like PALP" evidence="14">
    <location>
        <begin position="33"/>
        <end position="324"/>
    </location>
</feature>
<evidence type="ECO:0000256" key="1">
    <source>
        <dbReference type="ARBA" id="ARBA00001274"/>
    </source>
</evidence>
<dbReference type="PROSITE" id="PS00165">
    <property type="entry name" value="DEHYDRATASE_SER_THR"/>
    <property type="match status" value="1"/>
</dbReference>
<dbReference type="GO" id="GO:0003941">
    <property type="term" value="F:L-serine ammonia-lyase activity"/>
    <property type="evidence" value="ECO:0007669"/>
    <property type="project" value="TreeGrafter"/>
</dbReference>
<sequence>MLVEKEPRNQVVAVTDNLLNLNQIEEAREVIKKYARRTPLVKSMFLSNNVAHGDVYLKLENMQLTGSFKFRGANNKINHLNEEEKQRGVITASAGNHAQGVALTGKLLGIKTTVVMPDEAPQMKRDATRGYGAEVDIHGATFDDAHEWMRERAEKEGKTIVDPFNDALICAGQGTIGLEILEDLVDVETVVVPVGGGGLISGIATALKSINPSIHIVGVQSENVHGMKASVDAGKIVKHHQDFTLADGTDVATPGDITFGIVSKLVDEIVLVSEEEISKAMKDLMQRTKVVAEGAGALPTAALEAGKIDPKWTKDKKVVALVSGGNVDLQRVSQIIDHFFTPVDTHKGAIG</sequence>
<evidence type="ECO:0000256" key="7">
    <source>
        <dbReference type="ARBA" id="ARBA00022248"/>
    </source>
</evidence>
<dbReference type="InterPro" id="IPR001926">
    <property type="entry name" value="TrpB-like_PALP"/>
</dbReference>
<dbReference type="GO" id="GO:0070689">
    <property type="term" value="P:L-threonine catabolic process to propionate"/>
    <property type="evidence" value="ECO:0007669"/>
    <property type="project" value="UniProtKB-UniPathway"/>
</dbReference>
<dbReference type="CDD" id="cd01562">
    <property type="entry name" value="Thr-dehyd"/>
    <property type="match status" value="1"/>
</dbReference>
<evidence type="ECO:0000256" key="13">
    <source>
        <dbReference type="RuleBase" id="RU363083"/>
    </source>
</evidence>
<dbReference type="NCBIfam" id="TIGR01127">
    <property type="entry name" value="ilvA_1Cterm"/>
    <property type="match status" value="1"/>
</dbReference>
<dbReference type="EMBL" id="CP021474">
    <property type="protein sequence ID" value="ARW20564.1"/>
    <property type="molecule type" value="Genomic_DNA"/>
</dbReference>
<dbReference type="PANTHER" id="PTHR48078">
    <property type="entry name" value="THREONINE DEHYDRATASE, MITOCHONDRIAL-RELATED"/>
    <property type="match status" value="1"/>
</dbReference>
<comment type="function">
    <text evidence="11 13">Catalyzes the anaerobic formation of alpha-ketobutyrate and ammonia from threonine in a two-step reaction. The first step involved a dehydration of threonine and a production of enamine intermediates (aminocrotonate), which tautomerizes to its imine form (iminobutyrate). Both intermediates are unstable and short-lived. The second step is the nonenzymatic hydrolysis of the enamine/imine intermediates to form 2-ketobutyrate and free ammonia. In the low water environment of the cell, the second step is accelerated by RidA.</text>
</comment>
<evidence type="ECO:0000256" key="3">
    <source>
        <dbReference type="ARBA" id="ARBA00004958"/>
    </source>
</evidence>
<dbReference type="NCBIfam" id="NF006389">
    <property type="entry name" value="PRK08638.1"/>
    <property type="match status" value="1"/>
</dbReference>
<accession>A0A1Y0VSZ2</accession>
<dbReference type="InterPro" id="IPR050147">
    <property type="entry name" value="Ser/Thr_Dehydratase"/>
</dbReference>
<dbReference type="GO" id="GO:0004794">
    <property type="term" value="F:threonine deaminase activity"/>
    <property type="evidence" value="ECO:0007669"/>
    <property type="project" value="UniProtKB-EC"/>
</dbReference>
<evidence type="ECO:0000256" key="11">
    <source>
        <dbReference type="ARBA" id="ARBA00025527"/>
    </source>
</evidence>
<evidence type="ECO:0000256" key="9">
    <source>
        <dbReference type="ARBA" id="ARBA00022898"/>
    </source>
</evidence>
<keyword evidence="8" id="KW-0021">Allosteric enzyme</keyword>
<dbReference type="GO" id="GO:0000166">
    <property type="term" value="F:nucleotide binding"/>
    <property type="evidence" value="ECO:0007669"/>
    <property type="project" value="UniProtKB-KW"/>
</dbReference>
<reference evidence="15 16" key="1">
    <citation type="submission" date="2017-05" db="EMBL/GenBank/DDBJ databases">
        <title>Genome sequence of Pediococcus pentosaceus strain SRCM100892.</title>
        <authorList>
            <person name="Cho S.H."/>
        </authorList>
    </citation>
    <scope>NUCLEOTIDE SEQUENCE [LARGE SCALE GENOMIC DNA]</scope>
    <source>
        <strain evidence="15 16">SRCM100892</strain>
    </source>
</reference>
<dbReference type="SUPFAM" id="SSF53686">
    <property type="entry name" value="Tryptophan synthase beta subunit-like PLP-dependent enzymes"/>
    <property type="match status" value="1"/>
</dbReference>
<evidence type="ECO:0000256" key="8">
    <source>
        <dbReference type="ARBA" id="ARBA00022533"/>
    </source>
</evidence>
<comment type="subunit">
    <text evidence="5 13">In the native structure, TdcB is in a dimeric form, whereas in the TdcB-AMP complex, it exists in a tetrameric form (dimer of dimers).</text>
</comment>
<dbReference type="InterPro" id="IPR036052">
    <property type="entry name" value="TrpB-like_PALP_sf"/>
</dbReference>
<evidence type="ECO:0000256" key="6">
    <source>
        <dbReference type="ARBA" id="ARBA00012096"/>
    </source>
</evidence>
<evidence type="ECO:0000259" key="14">
    <source>
        <dbReference type="Pfam" id="PF00291"/>
    </source>
</evidence>
<evidence type="ECO:0000256" key="12">
    <source>
        <dbReference type="ARBA" id="ARBA00031427"/>
    </source>
</evidence>
<dbReference type="Gene3D" id="3.40.50.1100">
    <property type="match status" value="2"/>
</dbReference>
<dbReference type="Pfam" id="PF00291">
    <property type="entry name" value="PALP"/>
    <property type="match status" value="1"/>
</dbReference>
<evidence type="ECO:0000256" key="5">
    <source>
        <dbReference type="ARBA" id="ARBA00011447"/>
    </source>
</evidence>
<keyword evidence="13" id="KW-0547">Nucleotide-binding</keyword>
<protein>
    <recommendedName>
        <fullName evidence="7 13">L-threonine dehydratase catabolic TdcB</fullName>
        <ecNumber evidence="6 13">4.3.1.19</ecNumber>
    </recommendedName>
    <alternativeName>
        <fullName evidence="12 13">Threonine deaminase</fullName>
    </alternativeName>
</protein>
<evidence type="ECO:0000256" key="10">
    <source>
        <dbReference type="ARBA" id="ARBA00023239"/>
    </source>
</evidence>
<dbReference type="GO" id="GO:0030170">
    <property type="term" value="F:pyridoxal phosphate binding"/>
    <property type="evidence" value="ECO:0007669"/>
    <property type="project" value="InterPro"/>
</dbReference>
<gene>
    <name evidence="15" type="primary">ilvA</name>
    <name evidence="15" type="ORF">S100892_02025</name>
</gene>
<dbReference type="InterPro" id="IPR005789">
    <property type="entry name" value="Thr_deHydtase_catblc"/>
</dbReference>
<dbReference type="Proteomes" id="UP000196118">
    <property type="component" value="Chromosome"/>
</dbReference>
<dbReference type="GO" id="GO:0009097">
    <property type="term" value="P:isoleucine biosynthetic process"/>
    <property type="evidence" value="ECO:0007669"/>
    <property type="project" value="TreeGrafter"/>
</dbReference>
<comment type="cofactor">
    <cofactor evidence="2 13">
        <name>pyridoxal 5'-phosphate</name>
        <dbReference type="ChEBI" id="CHEBI:597326"/>
    </cofactor>
</comment>
<dbReference type="FunFam" id="3.40.50.1100:FF:000007">
    <property type="entry name" value="L-threonine dehydratase catabolic TdcB"/>
    <property type="match status" value="1"/>
</dbReference>
<dbReference type="PANTHER" id="PTHR48078:SF6">
    <property type="entry name" value="L-THREONINE DEHYDRATASE CATABOLIC TDCB"/>
    <property type="match status" value="1"/>
</dbReference>
<dbReference type="GO" id="GO:0006565">
    <property type="term" value="P:L-serine catabolic process"/>
    <property type="evidence" value="ECO:0007669"/>
    <property type="project" value="TreeGrafter"/>
</dbReference>
<keyword evidence="10 13" id="KW-0456">Lyase</keyword>
<dbReference type="UniPathway" id="UPA00052">
    <property type="reaction ID" value="UER00507"/>
</dbReference>
<evidence type="ECO:0000313" key="15">
    <source>
        <dbReference type="EMBL" id="ARW20564.1"/>
    </source>
</evidence>
<keyword evidence="9 13" id="KW-0663">Pyridoxal phosphate</keyword>
<name>A0A1Y0VSZ2_PEDPE</name>
<comment type="catalytic activity">
    <reaction evidence="1 13">
        <text>L-threonine = 2-oxobutanoate + NH4(+)</text>
        <dbReference type="Rhea" id="RHEA:22108"/>
        <dbReference type="ChEBI" id="CHEBI:16763"/>
        <dbReference type="ChEBI" id="CHEBI:28938"/>
        <dbReference type="ChEBI" id="CHEBI:57926"/>
        <dbReference type="EC" id="4.3.1.19"/>
    </reaction>
</comment>
<evidence type="ECO:0000256" key="4">
    <source>
        <dbReference type="ARBA" id="ARBA00010869"/>
    </source>
</evidence>
<dbReference type="EC" id="4.3.1.19" evidence="6 13"/>
<evidence type="ECO:0000256" key="2">
    <source>
        <dbReference type="ARBA" id="ARBA00001933"/>
    </source>
</evidence>
<dbReference type="FunFam" id="3.40.50.1100:FF:000005">
    <property type="entry name" value="Threonine dehydratase catabolic"/>
    <property type="match status" value="1"/>
</dbReference>
<comment type="pathway">
    <text evidence="3 13">Amino-acid degradation; L-threonine degradation via propanoate pathway; propanoate from L-threonine: step 1/4.</text>
</comment>
<evidence type="ECO:0000313" key="16">
    <source>
        <dbReference type="Proteomes" id="UP000196118"/>
    </source>
</evidence>
<comment type="similarity">
    <text evidence="4 13">Belongs to the serine/threonine dehydratase family.</text>
</comment>